<gene>
    <name evidence="2" type="ORF">A8C56_22380</name>
</gene>
<evidence type="ECO:0000313" key="2">
    <source>
        <dbReference type="EMBL" id="ANH83366.1"/>
    </source>
</evidence>
<dbReference type="EMBL" id="CP015772">
    <property type="protein sequence ID" value="ANH83366.1"/>
    <property type="molecule type" value="Genomic_DNA"/>
</dbReference>
<proteinExistence type="predicted"/>
<protein>
    <recommendedName>
        <fullName evidence="4">DUF1735 domain-containing protein</fullName>
    </recommendedName>
</protein>
<evidence type="ECO:0000313" key="3">
    <source>
        <dbReference type="Proteomes" id="UP000077667"/>
    </source>
</evidence>
<keyword evidence="3" id="KW-1185">Reference proteome</keyword>
<feature type="chain" id="PRO_5008389980" description="DUF1735 domain-containing protein" evidence="1">
    <location>
        <begin position="22"/>
        <end position="156"/>
    </location>
</feature>
<dbReference type="Proteomes" id="UP000077667">
    <property type="component" value="Chromosome"/>
</dbReference>
<dbReference type="KEGG" id="nia:A8C56_22380"/>
<accession>A0A1A9I6X4</accession>
<evidence type="ECO:0000256" key="1">
    <source>
        <dbReference type="SAM" id="SignalP"/>
    </source>
</evidence>
<organism evidence="2 3">
    <name type="scientific">Niabella ginsenosidivorans</name>
    <dbReference type="NCBI Taxonomy" id="1176587"/>
    <lineage>
        <taxon>Bacteria</taxon>
        <taxon>Pseudomonadati</taxon>
        <taxon>Bacteroidota</taxon>
        <taxon>Chitinophagia</taxon>
        <taxon>Chitinophagales</taxon>
        <taxon>Chitinophagaceae</taxon>
        <taxon>Niabella</taxon>
    </lineage>
</organism>
<keyword evidence="1" id="KW-0732">Signal</keyword>
<dbReference type="AlphaFoldDB" id="A0A1A9I6X4"/>
<dbReference type="RefSeq" id="WP_067760863.1">
    <property type="nucleotide sequence ID" value="NZ_CP015772.1"/>
</dbReference>
<dbReference type="OrthoDB" id="9841087at2"/>
<feature type="signal peptide" evidence="1">
    <location>
        <begin position="1"/>
        <end position="21"/>
    </location>
</feature>
<name>A0A1A9I6X4_9BACT</name>
<evidence type="ECO:0008006" key="4">
    <source>
        <dbReference type="Google" id="ProtNLM"/>
    </source>
</evidence>
<reference evidence="2 3" key="1">
    <citation type="submission" date="2016-05" db="EMBL/GenBank/DDBJ databases">
        <title>Niabella ginsenosidivorans BS26 whole genome sequencing.</title>
        <authorList>
            <person name="Im W.T."/>
            <person name="Siddiqi M.Z."/>
        </authorList>
    </citation>
    <scope>NUCLEOTIDE SEQUENCE [LARGE SCALE GENOMIC DNA]</scope>
    <source>
        <strain evidence="2 3">BS26</strain>
    </source>
</reference>
<sequence length="156" mass="17055">MKLFFSGLLFILLCAQCSKSAQDTGSSRLNMAASCTNGNCVGPNFYIQLISKNTGENYITANHLAASDIELRNASDRLINYNVSITSPNEDLSDVVVFPVTERNKVILRIKKSIEIEIAYSSVITDAGITLSNFSVKGYAFTASGVNNNYLLKIRI</sequence>